<feature type="non-terminal residue" evidence="9">
    <location>
        <position position="278"/>
    </location>
</feature>
<comment type="similarity">
    <text evidence="2">Belongs to the ABC transporter superfamily.</text>
</comment>
<dbReference type="InterPro" id="IPR050388">
    <property type="entry name" value="ABC_Ni/Peptide_Import"/>
</dbReference>
<evidence type="ECO:0000256" key="6">
    <source>
        <dbReference type="ARBA" id="ARBA00022840"/>
    </source>
</evidence>
<dbReference type="Pfam" id="PF00005">
    <property type="entry name" value="ABC_tran"/>
    <property type="match status" value="1"/>
</dbReference>
<keyword evidence="7" id="KW-0472">Membrane</keyword>
<dbReference type="GO" id="GO:0005524">
    <property type="term" value="F:ATP binding"/>
    <property type="evidence" value="ECO:0007669"/>
    <property type="project" value="UniProtKB-KW"/>
</dbReference>
<dbReference type="PANTHER" id="PTHR43297:SF2">
    <property type="entry name" value="DIPEPTIDE TRANSPORT ATP-BINDING PROTEIN DPPD"/>
    <property type="match status" value="1"/>
</dbReference>
<dbReference type="InterPro" id="IPR003439">
    <property type="entry name" value="ABC_transporter-like_ATP-bd"/>
</dbReference>
<dbReference type="InterPro" id="IPR027417">
    <property type="entry name" value="P-loop_NTPase"/>
</dbReference>
<protein>
    <submittedName>
        <fullName evidence="9">ABC transporter ATP-binding protein</fullName>
    </submittedName>
</protein>
<dbReference type="Proteomes" id="UP000294513">
    <property type="component" value="Unassembled WGS sequence"/>
</dbReference>
<dbReference type="CDD" id="cd03257">
    <property type="entry name" value="ABC_NikE_OppD_transporters"/>
    <property type="match status" value="1"/>
</dbReference>
<evidence type="ECO:0000313" key="9">
    <source>
        <dbReference type="EMBL" id="TDD73457.1"/>
    </source>
</evidence>
<dbReference type="PROSITE" id="PS00211">
    <property type="entry name" value="ABC_TRANSPORTER_1"/>
    <property type="match status" value="1"/>
</dbReference>
<dbReference type="InterPro" id="IPR017871">
    <property type="entry name" value="ABC_transporter-like_CS"/>
</dbReference>
<gene>
    <name evidence="9" type="ORF">E1298_33925</name>
</gene>
<accession>A0A4V2YTG2</accession>
<evidence type="ECO:0000256" key="3">
    <source>
        <dbReference type="ARBA" id="ARBA00022448"/>
    </source>
</evidence>
<feature type="domain" description="ABC transporter" evidence="8">
    <location>
        <begin position="5"/>
        <end position="255"/>
    </location>
</feature>
<dbReference type="SUPFAM" id="SSF52540">
    <property type="entry name" value="P-loop containing nucleoside triphosphate hydrolases"/>
    <property type="match status" value="1"/>
</dbReference>
<dbReference type="GO" id="GO:0005886">
    <property type="term" value="C:plasma membrane"/>
    <property type="evidence" value="ECO:0007669"/>
    <property type="project" value="UniProtKB-SubCell"/>
</dbReference>
<organism evidence="9 10">
    <name type="scientific">Actinomadura rubrisoli</name>
    <dbReference type="NCBI Taxonomy" id="2530368"/>
    <lineage>
        <taxon>Bacteria</taxon>
        <taxon>Bacillati</taxon>
        <taxon>Actinomycetota</taxon>
        <taxon>Actinomycetes</taxon>
        <taxon>Streptosporangiales</taxon>
        <taxon>Thermomonosporaceae</taxon>
        <taxon>Actinomadura</taxon>
    </lineage>
</organism>
<proteinExistence type="inferred from homology"/>
<keyword evidence="3" id="KW-0813">Transport</keyword>
<dbReference type="EMBL" id="SMKU01000257">
    <property type="protein sequence ID" value="TDD73457.1"/>
    <property type="molecule type" value="Genomic_DNA"/>
</dbReference>
<comment type="caution">
    <text evidence="9">The sequence shown here is derived from an EMBL/GenBank/DDBJ whole genome shotgun (WGS) entry which is preliminary data.</text>
</comment>
<dbReference type="RefSeq" id="WP_131900629.1">
    <property type="nucleotide sequence ID" value="NZ_SMKU01000257.1"/>
</dbReference>
<comment type="subcellular location">
    <subcellularLocation>
        <location evidence="1">Cell membrane</location>
        <topology evidence="1">Peripheral membrane protein</topology>
    </subcellularLocation>
</comment>
<dbReference type="PANTHER" id="PTHR43297">
    <property type="entry name" value="OLIGOPEPTIDE TRANSPORT ATP-BINDING PROTEIN APPD"/>
    <property type="match status" value="1"/>
</dbReference>
<dbReference type="OrthoDB" id="9809030at2"/>
<reference evidence="9 10" key="1">
    <citation type="submission" date="2019-03" db="EMBL/GenBank/DDBJ databases">
        <title>Draft genome sequences of novel Actinobacteria.</title>
        <authorList>
            <person name="Sahin N."/>
            <person name="Ay H."/>
            <person name="Saygin H."/>
        </authorList>
    </citation>
    <scope>NUCLEOTIDE SEQUENCE [LARGE SCALE GENOMIC DNA]</scope>
    <source>
        <strain evidence="9 10">H3C3</strain>
    </source>
</reference>
<evidence type="ECO:0000313" key="10">
    <source>
        <dbReference type="Proteomes" id="UP000294513"/>
    </source>
</evidence>
<keyword evidence="6 9" id="KW-0067">ATP-binding</keyword>
<dbReference type="SMART" id="SM00382">
    <property type="entry name" value="AAA"/>
    <property type="match status" value="1"/>
</dbReference>
<evidence type="ECO:0000256" key="7">
    <source>
        <dbReference type="ARBA" id="ARBA00023136"/>
    </source>
</evidence>
<evidence type="ECO:0000259" key="8">
    <source>
        <dbReference type="PROSITE" id="PS50893"/>
    </source>
</evidence>
<sequence length="278" mass="28675">MSALLRVRDLKVVYRGSRGAVAAVEGASLSVGPGEVVALVGESGSGKSTLAHAVLGILPAGARIEGGSVGFGGTDLTALGEPAWRTVRGRSIALVPQDAGVSLNPVARVGAQVAEVLRVHGLADRSAAPSRAVELLERAGLPDAALRARQYPHELSGGMRQRVLIAIALAGDPRLIVADEPTSALDTTVQHRILDHLDGLARESGTAVLLITHDLAVARDRADRVAMMAGGRVVEEGPARRLLASPEHPYTRALVADAPALSGLGLRTAERPPAPDPP</sequence>
<dbReference type="Gene3D" id="3.40.50.300">
    <property type="entry name" value="P-loop containing nucleotide triphosphate hydrolases"/>
    <property type="match status" value="1"/>
</dbReference>
<dbReference type="GO" id="GO:0016887">
    <property type="term" value="F:ATP hydrolysis activity"/>
    <property type="evidence" value="ECO:0007669"/>
    <property type="project" value="InterPro"/>
</dbReference>
<dbReference type="PROSITE" id="PS50893">
    <property type="entry name" value="ABC_TRANSPORTER_2"/>
    <property type="match status" value="1"/>
</dbReference>
<keyword evidence="10" id="KW-1185">Reference proteome</keyword>
<evidence type="ECO:0000256" key="1">
    <source>
        <dbReference type="ARBA" id="ARBA00004202"/>
    </source>
</evidence>
<evidence type="ECO:0000256" key="2">
    <source>
        <dbReference type="ARBA" id="ARBA00005417"/>
    </source>
</evidence>
<dbReference type="InterPro" id="IPR003593">
    <property type="entry name" value="AAA+_ATPase"/>
</dbReference>
<dbReference type="FunFam" id="3.40.50.300:FF:000016">
    <property type="entry name" value="Oligopeptide ABC transporter ATP-binding component"/>
    <property type="match status" value="1"/>
</dbReference>
<keyword evidence="4" id="KW-1003">Cell membrane</keyword>
<evidence type="ECO:0000256" key="5">
    <source>
        <dbReference type="ARBA" id="ARBA00022741"/>
    </source>
</evidence>
<dbReference type="AlphaFoldDB" id="A0A4V2YTG2"/>
<evidence type="ECO:0000256" key="4">
    <source>
        <dbReference type="ARBA" id="ARBA00022475"/>
    </source>
</evidence>
<name>A0A4V2YTG2_9ACTN</name>
<keyword evidence="5" id="KW-0547">Nucleotide-binding</keyword>